<dbReference type="InterPro" id="IPR036249">
    <property type="entry name" value="Thioredoxin-like_sf"/>
</dbReference>
<reference evidence="2 3" key="1">
    <citation type="submission" date="2021-06" db="EMBL/GenBank/DDBJ databases">
        <title>44 bacteria genomes isolated from Dapeng, Shenzhen.</title>
        <authorList>
            <person name="Zheng W."/>
            <person name="Yu S."/>
            <person name="Huang Y."/>
        </authorList>
    </citation>
    <scope>NUCLEOTIDE SEQUENCE [LARGE SCALE GENOMIC DNA]</scope>
    <source>
        <strain evidence="2 3">DP5N14-6</strain>
    </source>
</reference>
<evidence type="ECO:0000259" key="1">
    <source>
        <dbReference type="PROSITE" id="PS51352"/>
    </source>
</evidence>
<dbReference type="InterPro" id="IPR013766">
    <property type="entry name" value="Thioredoxin_domain"/>
</dbReference>
<protein>
    <submittedName>
        <fullName evidence="2">Redoxin domain-containing protein</fullName>
    </submittedName>
</protein>
<name>A0ABS7MZ80_9BACT</name>
<proteinExistence type="predicted"/>
<dbReference type="Gene3D" id="3.40.30.10">
    <property type="entry name" value="Glutaredoxin"/>
    <property type="match status" value="1"/>
</dbReference>
<sequence>MRKIFTLTISLFLFQNICFSQVEKPNLVGKQRVERVDEKLFNKETGKKMTAEELALLLKETPGLQLIPEFNRFGKVEKYFYDPSNPFYDRKRDPSKSPKIGEFFPEFTFTTNQDKTFPIEDLKDSWIVIQFQSFPAMTNEKHLKKLKEDILNLKNQKIKINSFIVFSYDDDIDFLINEYQDAFHFVMNGTGFNEMFHITNFPSTFLIDPEGIIKKTFFGFDKVEIKSLFNSDQY</sequence>
<evidence type="ECO:0000313" key="3">
    <source>
        <dbReference type="Proteomes" id="UP000766609"/>
    </source>
</evidence>
<organism evidence="2 3">
    <name type="scientific">Algoriphagus marincola</name>
    <dbReference type="NCBI Taxonomy" id="264027"/>
    <lineage>
        <taxon>Bacteria</taxon>
        <taxon>Pseudomonadati</taxon>
        <taxon>Bacteroidota</taxon>
        <taxon>Cytophagia</taxon>
        <taxon>Cytophagales</taxon>
        <taxon>Cyclobacteriaceae</taxon>
        <taxon>Algoriphagus</taxon>
    </lineage>
</organism>
<comment type="caution">
    <text evidence="2">The sequence shown here is derived from an EMBL/GenBank/DDBJ whole genome shotgun (WGS) entry which is preliminary data.</text>
</comment>
<feature type="domain" description="Thioredoxin" evidence="1">
    <location>
        <begin position="98"/>
        <end position="234"/>
    </location>
</feature>
<dbReference type="RefSeq" id="WP_222582659.1">
    <property type="nucleotide sequence ID" value="NZ_JAHVHP010000001.1"/>
</dbReference>
<dbReference type="PROSITE" id="PS51352">
    <property type="entry name" value="THIOREDOXIN_2"/>
    <property type="match status" value="1"/>
</dbReference>
<accession>A0ABS7MZ80</accession>
<keyword evidence="3" id="KW-1185">Reference proteome</keyword>
<dbReference type="EMBL" id="JAHVHP010000001">
    <property type="protein sequence ID" value="MBY5949366.1"/>
    <property type="molecule type" value="Genomic_DNA"/>
</dbReference>
<dbReference type="SUPFAM" id="SSF52833">
    <property type="entry name" value="Thioredoxin-like"/>
    <property type="match status" value="1"/>
</dbReference>
<dbReference type="Proteomes" id="UP000766609">
    <property type="component" value="Unassembled WGS sequence"/>
</dbReference>
<gene>
    <name evidence="2" type="ORF">KUV23_00195</name>
</gene>
<evidence type="ECO:0000313" key="2">
    <source>
        <dbReference type="EMBL" id="MBY5949366.1"/>
    </source>
</evidence>